<organism evidence="1 2">
    <name type="scientific">candidate division WWE3 bacterium CG_4_9_14_0_2_um_filter_35_11</name>
    <dbReference type="NCBI Taxonomy" id="1975077"/>
    <lineage>
        <taxon>Bacteria</taxon>
        <taxon>Katanobacteria</taxon>
    </lineage>
</organism>
<dbReference type="PROSITE" id="PS51318">
    <property type="entry name" value="TAT"/>
    <property type="match status" value="1"/>
</dbReference>
<evidence type="ECO:0000313" key="2">
    <source>
        <dbReference type="Proteomes" id="UP000229756"/>
    </source>
</evidence>
<comment type="caution">
    <text evidence="1">The sequence shown here is derived from an EMBL/GenBank/DDBJ whole genome shotgun (WGS) entry which is preliminary data.</text>
</comment>
<sequence length="364" mass="41218">MTINSDIQEEKPEGITRRNFLTLAGITTIAAPLALKGLESAFYQGLIFGFNNPTANDSATSIALRIGEMAPNSENLEYRPMIDILEEGIATYKLESGPQPFSRRIDDYKGVDYYIDVIDKYRSEHLFPQPPNKLVGQLVSNFPQGAHEAYFQSSMANNSFEELFTAGSGFDKRFRKKHPEFIHKSGLYINNDKIGQIMYEEGKLEINELKLMIEEKKAETGAPVSASYIFAHFLKGNDGDISNSIFDTAIFLKFMARNNSDTGDFVPNENNVNWYRQNIKDEYQGQNYTSTLEDEKKSAINLIGKPYHSWNLVSMLQFLPVEVIRIGGIQKQLSTFSEQGLGKTRADIQTLDDLKKIESFLFSF</sequence>
<dbReference type="Proteomes" id="UP000229756">
    <property type="component" value="Unassembled WGS sequence"/>
</dbReference>
<accession>A0A2M8EL94</accession>
<name>A0A2M8EL94_UNCKA</name>
<dbReference type="EMBL" id="PFSJ01000024">
    <property type="protein sequence ID" value="PJC23498.1"/>
    <property type="molecule type" value="Genomic_DNA"/>
</dbReference>
<protein>
    <submittedName>
        <fullName evidence="1">Uncharacterized protein</fullName>
    </submittedName>
</protein>
<dbReference type="AlphaFoldDB" id="A0A2M8EL94"/>
<proteinExistence type="predicted"/>
<gene>
    <name evidence="1" type="ORF">CO058_03240</name>
</gene>
<dbReference type="InterPro" id="IPR006311">
    <property type="entry name" value="TAT_signal"/>
</dbReference>
<reference evidence="2" key="1">
    <citation type="submission" date="2017-09" db="EMBL/GenBank/DDBJ databases">
        <title>Depth-based differentiation of microbial function through sediment-hosted aquifers and enrichment of novel symbionts in the deep terrestrial subsurface.</title>
        <authorList>
            <person name="Probst A.J."/>
            <person name="Ladd B."/>
            <person name="Jarett J.K."/>
            <person name="Geller-Mcgrath D.E."/>
            <person name="Sieber C.M.K."/>
            <person name="Emerson J.B."/>
            <person name="Anantharaman K."/>
            <person name="Thomas B.C."/>
            <person name="Malmstrom R."/>
            <person name="Stieglmeier M."/>
            <person name="Klingl A."/>
            <person name="Woyke T."/>
            <person name="Ryan C.M."/>
            <person name="Banfield J.F."/>
        </authorList>
    </citation>
    <scope>NUCLEOTIDE SEQUENCE [LARGE SCALE GENOMIC DNA]</scope>
</reference>
<evidence type="ECO:0000313" key="1">
    <source>
        <dbReference type="EMBL" id="PJC23498.1"/>
    </source>
</evidence>